<comment type="similarity">
    <text evidence="3">Belongs to the GRAS family.</text>
</comment>
<dbReference type="InterPro" id="IPR005202">
    <property type="entry name" value="TF_GRAS"/>
</dbReference>
<feature type="region of interest" description="SAW" evidence="3">
    <location>
        <begin position="616"/>
        <end position="690"/>
    </location>
</feature>
<feature type="region of interest" description="Leucine repeat II (LRII)" evidence="3">
    <location>
        <begin position="478"/>
        <end position="510"/>
    </location>
</feature>
<dbReference type="Proteomes" id="UP001152484">
    <property type="component" value="Unassembled WGS sequence"/>
</dbReference>
<organism evidence="4 5">
    <name type="scientific">Cuscuta europaea</name>
    <name type="common">European dodder</name>
    <dbReference type="NCBI Taxonomy" id="41803"/>
    <lineage>
        <taxon>Eukaryota</taxon>
        <taxon>Viridiplantae</taxon>
        <taxon>Streptophyta</taxon>
        <taxon>Embryophyta</taxon>
        <taxon>Tracheophyta</taxon>
        <taxon>Spermatophyta</taxon>
        <taxon>Magnoliopsida</taxon>
        <taxon>eudicotyledons</taxon>
        <taxon>Gunneridae</taxon>
        <taxon>Pentapetalae</taxon>
        <taxon>asterids</taxon>
        <taxon>lamiids</taxon>
        <taxon>Solanales</taxon>
        <taxon>Convolvulaceae</taxon>
        <taxon>Cuscuteae</taxon>
        <taxon>Cuscuta</taxon>
        <taxon>Cuscuta subgen. Cuscuta</taxon>
    </lineage>
</organism>
<protein>
    <submittedName>
        <fullName evidence="4">Uncharacterized protein</fullName>
    </submittedName>
</protein>
<evidence type="ECO:0000313" key="4">
    <source>
        <dbReference type="EMBL" id="CAH9097542.1"/>
    </source>
</evidence>
<feature type="short sequence motif" description="VHIID" evidence="3">
    <location>
        <begin position="428"/>
        <end position="432"/>
    </location>
</feature>
<dbReference type="OrthoDB" id="47276at2759"/>
<comment type="caution">
    <text evidence="3">Lacks conserved residue(s) required for the propagation of feature annotation.</text>
</comment>
<feature type="short sequence motif" description="LXXLL motif" evidence="3">
    <location>
        <begin position="527"/>
        <end position="531"/>
    </location>
</feature>
<evidence type="ECO:0000256" key="2">
    <source>
        <dbReference type="ARBA" id="ARBA00023163"/>
    </source>
</evidence>
<gene>
    <name evidence="4" type="ORF">CEURO_LOCUS13887</name>
</gene>
<dbReference type="PROSITE" id="PS50985">
    <property type="entry name" value="GRAS"/>
    <property type="match status" value="1"/>
</dbReference>
<accession>A0A9P0ZEB6</accession>
<dbReference type="EMBL" id="CAMAPE010000035">
    <property type="protein sequence ID" value="CAH9097542.1"/>
    <property type="molecule type" value="Genomic_DNA"/>
</dbReference>
<proteinExistence type="inferred from homology"/>
<evidence type="ECO:0000313" key="5">
    <source>
        <dbReference type="Proteomes" id="UP001152484"/>
    </source>
</evidence>
<sequence>MVMDRDLRGSHETTSRIELQDEMVKLYLDQEAIRGLTANDTYLDPISVAESEKYGDRLNSLDPNLLKKQNLNGLTFPTSPYINPINDPNSGNGHEDCDFSDTVLKYISQMLMEEDIEEKACMFQESAALEAAERSFYEVIGEKYPPSSHLEDHMGHYSNNGGGDCDLLNPNWDINDSLSSFSSSCNSLWTVNEGLAESPVSTLQISSIPGNIVQEANKFFDKGQNGNKNDTRGLTGKKNVHYALEEAEDVNEGRSYKQSAVSSESTVEPQMFDEILLCSGGKNESDLRQSWKSVQEYNGKKSRGSKKNGIKRDNMVDLSTLLTHCAQAVASDDLRTAVELLKQIRKHSSQTGDGAQRIGHYFADGLEARMAGSGTKIYKALISMPTSASDVLKAYQLFLAACPFKKISNFFSNKTIMNLIAQQDTTSVHIIDFGIFYGFQWPCFIQRLSCIPGGPPKLRITGIDFPQPGFRPAERVEETGRRLANYAQRFNVPFEFHAIAQKWETIKPEDLKIKEGELLAVNCLYRLRNLLDETVILNSPRDTVLDLIRALNPAVFIMGAVNGLYNAPFFITRFREALFHYSSLFDMLEATTPREVHERVLLEKVLFGREAMNVIACEGGERIERPETYKQWQVRIQRAGFRPLPVNEGIMKISKERVKVYHKDFMIDVNRAWLVQGWKGRIIFALSSWKAGP</sequence>
<dbReference type="PANTHER" id="PTHR31636">
    <property type="entry name" value="OSJNBA0084A10.13 PROTEIN-RELATED"/>
    <property type="match status" value="1"/>
</dbReference>
<reference evidence="4" key="1">
    <citation type="submission" date="2022-07" db="EMBL/GenBank/DDBJ databases">
        <authorList>
            <person name="Macas J."/>
            <person name="Novak P."/>
            <person name="Neumann P."/>
        </authorList>
    </citation>
    <scope>NUCLEOTIDE SEQUENCE</scope>
</reference>
<dbReference type="AlphaFoldDB" id="A0A9P0ZEB6"/>
<keyword evidence="5" id="KW-1185">Reference proteome</keyword>
<dbReference type="Pfam" id="PF03514">
    <property type="entry name" value="GRAS"/>
    <property type="match status" value="1"/>
</dbReference>
<name>A0A9P0ZEB6_CUSEU</name>
<evidence type="ECO:0000256" key="3">
    <source>
        <dbReference type="PROSITE-ProRule" id="PRU01191"/>
    </source>
</evidence>
<comment type="caution">
    <text evidence="4">The sequence shown here is derived from an EMBL/GenBank/DDBJ whole genome shotgun (WGS) entry which is preliminary data.</text>
</comment>
<feature type="region of interest" description="Leucine repeat I (LRI)" evidence="3">
    <location>
        <begin position="316"/>
        <end position="376"/>
    </location>
</feature>
<evidence type="ECO:0000256" key="1">
    <source>
        <dbReference type="ARBA" id="ARBA00023015"/>
    </source>
</evidence>
<keyword evidence="2" id="KW-0804">Transcription</keyword>
<keyword evidence="1" id="KW-0805">Transcription regulation</keyword>